<dbReference type="RefSeq" id="XP_040724573.1">
    <property type="nucleotide sequence ID" value="XM_040869557.1"/>
</dbReference>
<evidence type="ECO:0000256" key="5">
    <source>
        <dbReference type="ARBA" id="ARBA00023163"/>
    </source>
</evidence>
<dbReference type="PANTHER" id="PTHR47995">
    <property type="entry name" value="TRANSCRIPTION FACTOR MYB33-RELATED"/>
    <property type="match status" value="1"/>
</dbReference>
<dbReference type="InterPro" id="IPR001005">
    <property type="entry name" value="SANT/Myb"/>
</dbReference>
<dbReference type="GO" id="GO:1902806">
    <property type="term" value="P:regulation of cell cycle G1/S phase transition"/>
    <property type="evidence" value="ECO:0007669"/>
    <property type="project" value="UniProtKB-ARBA"/>
</dbReference>
<reference evidence="10 11" key="1">
    <citation type="submission" date="2016-07" db="EMBL/GenBank/DDBJ databases">
        <title>Pervasive Adenine N6-methylation of Active Genes in Fungi.</title>
        <authorList>
            <consortium name="DOE Joint Genome Institute"/>
            <person name="Mondo S.J."/>
            <person name="Dannebaum R.O."/>
            <person name="Kuo R.C."/>
            <person name="Labutti K."/>
            <person name="Haridas S."/>
            <person name="Kuo A."/>
            <person name="Salamov A."/>
            <person name="Ahrendt S.R."/>
            <person name="Lipzen A."/>
            <person name="Sullivan W."/>
            <person name="Andreopoulos W.B."/>
            <person name="Clum A."/>
            <person name="Lindquist E."/>
            <person name="Daum C."/>
            <person name="Ramamoorthy G.K."/>
            <person name="Gryganskyi A."/>
            <person name="Culley D."/>
            <person name="Magnuson J.K."/>
            <person name="James T.Y."/>
            <person name="O'Malley M.A."/>
            <person name="Stajich J.E."/>
            <person name="Spatafora J.W."/>
            <person name="Visel A."/>
            <person name="Grigoriev I.V."/>
        </authorList>
    </citation>
    <scope>NUCLEOTIDE SEQUENCE [LARGE SCALE GENOMIC DNA]</scope>
    <source>
        <strain evidence="10 11">12-1054</strain>
    </source>
</reference>
<dbReference type="Proteomes" id="UP000193685">
    <property type="component" value="Unassembled WGS sequence"/>
</dbReference>
<dbReference type="OrthoDB" id="2143914at2759"/>
<dbReference type="GO" id="GO:0005634">
    <property type="term" value="C:nucleus"/>
    <property type="evidence" value="ECO:0007669"/>
    <property type="project" value="UniProtKB-SubCell"/>
</dbReference>
<comment type="subcellular location">
    <subcellularLocation>
        <location evidence="1">Nucleus</location>
    </subcellularLocation>
</comment>
<comment type="caution">
    <text evidence="10">The sequence shown here is derived from an EMBL/GenBank/DDBJ whole genome shotgun (WGS) entry which is preliminary data.</text>
</comment>
<dbReference type="GO" id="GO:1902584">
    <property type="term" value="P:positive regulation of response to water deprivation"/>
    <property type="evidence" value="ECO:0007669"/>
    <property type="project" value="UniProtKB-ARBA"/>
</dbReference>
<dbReference type="PANTHER" id="PTHR47995:SF18">
    <property type="entry name" value="TRANSCRIPTION FACTOR MYB65"/>
    <property type="match status" value="1"/>
</dbReference>
<dbReference type="InterPro" id="IPR017930">
    <property type="entry name" value="Myb_dom"/>
</dbReference>
<dbReference type="FunFam" id="1.10.10.60:FF:000355">
    <property type="entry name" value="Transcription factor MYB124"/>
    <property type="match status" value="1"/>
</dbReference>
<dbReference type="GO" id="GO:2000037">
    <property type="term" value="P:regulation of stomatal complex patterning"/>
    <property type="evidence" value="ECO:0007669"/>
    <property type="project" value="UniProtKB-ARBA"/>
</dbReference>
<feature type="compositionally biased region" description="Polar residues" evidence="7">
    <location>
        <begin position="258"/>
        <end position="270"/>
    </location>
</feature>
<dbReference type="PROSITE" id="PS50090">
    <property type="entry name" value="MYB_LIKE"/>
    <property type="match status" value="2"/>
</dbReference>
<dbReference type="AlphaFoldDB" id="A0A1Y2FAI7"/>
<dbReference type="SUPFAM" id="SSF46689">
    <property type="entry name" value="Homeodomain-like"/>
    <property type="match status" value="1"/>
</dbReference>
<evidence type="ECO:0000256" key="6">
    <source>
        <dbReference type="ARBA" id="ARBA00023242"/>
    </source>
</evidence>
<evidence type="ECO:0000256" key="2">
    <source>
        <dbReference type="ARBA" id="ARBA00022737"/>
    </source>
</evidence>
<evidence type="ECO:0000313" key="11">
    <source>
        <dbReference type="Proteomes" id="UP000193685"/>
    </source>
</evidence>
<dbReference type="InterPro" id="IPR009057">
    <property type="entry name" value="Homeodomain-like_sf"/>
</dbReference>
<evidence type="ECO:0000259" key="8">
    <source>
        <dbReference type="PROSITE" id="PS50090"/>
    </source>
</evidence>
<feature type="domain" description="Myb-like" evidence="8">
    <location>
        <begin position="57"/>
        <end position="108"/>
    </location>
</feature>
<dbReference type="Pfam" id="PF13921">
    <property type="entry name" value="Myb_DNA-bind_6"/>
    <property type="match status" value="1"/>
</dbReference>
<accession>A0A1Y2FAI7</accession>
<feature type="domain" description="HTH myb-type" evidence="9">
    <location>
        <begin position="60"/>
        <end position="112"/>
    </location>
</feature>
<dbReference type="PROSITE" id="PS51294">
    <property type="entry name" value="HTH_MYB"/>
    <property type="match status" value="2"/>
</dbReference>
<dbReference type="GO" id="GO:0033993">
    <property type="term" value="P:response to lipid"/>
    <property type="evidence" value="ECO:0007669"/>
    <property type="project" value="UniProtKB-ARBA"/>
</dbReference>
<feature type="compositionally biased region" description="Low complexity" evidence="7">
    <location>
        <begin position="35"/>
        <end position="50"/>
    </location>
</feature>
<feature type="region of interest" description="Disordered" evidence="7">
    <location>
        <begin position="243"/>
        <end position="270"/>
    </location>
</feature>
<organism evidence="10 11">
    <name type="scientific">Protomyces lactucae-debilis</name>
    <dbReference type="NCBI Taxonomy" id="2754530"/>
    <lineage>
        <taxon>Eukaryota</taxon>
        <taxon>Fungi</taxon>
        <taxon>Dikarya</taxon>
        <taxon>Ascomycota</taxon>
        <taxon>Taphrinomycotina</taxon>
        <taxon>Taphrinomycetes</taxon>
        <taxon>Taphrinales</taxon>
        <taxon>Protomycetaceae</taxon>
        <taxon>Protomyces</taxon>
    </lineage>
</organism>
<evidence type="ECO:0000256" key="3">
    <source>
        <dbReference type="ARBA" id="ARBA00023015"/>
    </source>
</evidence>
<keyword evidence="3" id="KW-0805">Transcription regulation</keyword>
<keyword evidence="6" id="KW-0539">Nucleus</keyword>
<feature type="region of interest" description="Disordered" evidence="7">
    <location>
        <begin position="159"/>
        <end position="203"/>
    </location>
</feature>
<dbReference type="GeneID" id="63786156"/>
<keyword evidence="5" id="KW-0804">Transcription</keyword>
<name>A0A1Y2FAI7_PROLT</name>
<feature type="compositionally biased region" description="Polar residues" evidence="7">
    <location>
        <begin position="168"/>
        <end position="191"/>
    </location>
</feature>
<keyword evidence="2" id="KW-0677">Repeat</keyword>
<dbReference type="EMBL" id="MCFI01000012">
    <property type="protein sequence ID" value="ORY80928.1"/>
    <property type="molecule type" value="Genomic_DNA"/>
</dbReference>
<sequence>MMHSVSQFTPQRQLPYLPQACRTCPDQSTPEVAYQRRSQSSPLQQHQQQPVAGIARSRLVTKGPWTSQEDALLLDLVREIGPEKWVIIAQRLATRSGKQCRERYHNHLNPNLKRSPFSPEEEATILALYAQMGPKWANIAKHLPGRSDNAIKNYYNTALQRRQRKKTSPLSADRSNYMQRSVSQPYPTSSPSHRRRLSFSRPPYGFQLPTPDMAAMHDRDVFQLPTPDTVKVEGESYFTPFFVPSPPKSPSPQSATSNLSSSPSFERTPNFQLPRVDWKRPMLQERRLQLAPLMSRTVSEPIREKMSINNLLG</sequence>
<evidence type="ECO:0000259" key="9">
    <source>
        <dbReference type="PROSITE" id="PS51294"/>
    </source>
</evidence>
<dbReference type="GO" id="GO:0032875">
    <property type="term" value="P:regulation of DNA endoreduplication"/>
    <property type="evidence" value="ECO:0007669"/>
    <property type="project" value="UniProtKB-ARBA"/>
</dbReference>
<keyword evidence="4 10" id="KW-0238">DNA-binding</keyword>
<dbReference type="GO" id="GO:0050891">
    <property type="term" value="P:multicellular organismal-level water homeostasis"/>
    <property type="evidence" value="ECO:0007669"/>
    <property type="project" value="UniProtKB-ARBA"/>
</dbReference>
<dbReference type="CDD" id="cd00167">
    <property type="entry name" value="SANT"/>
    <property type="match status" value="2"/>
</dbReference>
<evidence type="ECO:0000256" key="7">
    <source>
        <dbReference type="SAM" id="MobiDB-lite"/>
    </source>
</evidence>
<dbReference type="SMART" id="SM00717">
    <property type="entry name" value="SANT"/>
    <property type="match status" value="2"/>
</dbReference>
<dbReference type="GO" id="GO:0006355">
    <property type="term" value="P:regulation of DNA-templated transcription"/>
    <property type="evidence" value="ECO:0007669"/>
    <property type="project" value="UniProtKB-ARBA"/>
</dbReference>
<feature type="region of interest" description="Disordered" evidence="7">
    <location>
        <begin position="28"/>
        <end position="52"/>
    </location>
</feature>
<evidence type="ECO:0000256" key="4">
    <source>
        <dbReference type="ARBA" id="ARBA00023125"/>
    </source>
</evidence>
<keyword evidence="10" id="KW-0371">Homeobox</keyword>
<gene>
    <name evidence="10" type="ORF">BCR37DRAFT_380803</name>
</gene>
<protein>
    <submittedName>
        <fullName evidence="10">Homeodomain-like protein</fullName>
    </submittedName>
</protein>
<evidence type="ECO:0000256" key="1">
    <source>
        <dbReference type="ARBA" id="ARBA00004123"/>
    </source>
</evidence>
<feature type="domain" description="HTH myb-type" evidence="9">
    <location>
        <begin position="113"/>
        <end position="163"/>
    </location>
</feature>
<evidence type="ECO:0000313" key="10">
    <source>
        <dbReference type="EMBL" id="ORY80928.1"/>
    </source>
</evidence>
<dbReference type="GO" id="GO:1901002">
    <property type="term" value="P:positive regulation of response to salt stress"/>
    <property type="evidence" value="ECO:0007669"/>
    <property type="project" value="UniProtKB-ARBA"/>
</dbReference>
<keyword evidence="11" id="KW-1185">Reference proteome</keyword>
<dbReference type="Gene3D" id="1.10.10.60">
    <property type="entry name" value="Homeodomain-like"/>
    <property type="match status" value="2"/>
</dbReference>
<proteinExistence type="predicted"/>
<dbReference type="STRING" id="56484.A0A1Y2FAI7"/>
<feature type="domain" description="Myb-like" evidence="8">
    <location>
        <begin position="109"/>
        <end position="159"/>
    </location>
</feature>
<dbReference type="GO" id="GO:0043565">
    <property type="term" value="F:sequence-specific DNA binding"/>
    <property type="evidence" value="ECO:0007669"/>
    <property type="project" value="UniProtKB-ARBA"/>
</dbReference>